<comment type="subcellular location">
    <subcellularLocation>
        <location evidence="5">Cell membrane</location>
        <topology evidence="5">Multi-pass membrane protein</topology>
    </subcellularLocation>
    <subcellularLocation>
        <location evidence="1">Membrane</location>
        <topology evidence="1">Multi-pass membrane protein</topology>
    </subcellularLocation>
</comment>
<dbReference type="Proteomes" id="UP000189933">
    <property type="component" value="Unassembled WGS sequence"/>
</dbReference>
<evidence type="ECO:0000256" key="3">
    <source>
        <dbReference type="ARBA" id="ARBA00022989"/>
    </source>
</evidence>
<feature type="transmembrane region" description="Helical" evidence="5">
    <location>
        <begin position="98"/>
        <end position="123"/>
    </location>
</feature>
<reference evidence="8" key="1">
    <citation type="submission" date="2017-02" db="EMBL/GenBank/DDBJ databases">
        <authorList>
            <person name="Varghese N."/>
            <person name="Submissions S."/>
        </authorList>
    </citation>
    <scope>NUCLEOTIDE SEQUENCE [LARGE SCALE GENOMIC DNA]</scope>
    <source>
        <strain evidence="8">DSM 16521</strain>
    </source>
</reference>
<dbReference type="RefSeq" id="WP_078665040.1">
    <property type="nucleotide sequence ID" value="NZ_FUXM01000007.1"/>
</dbReference>
<dbReference type="Pfam" id="PF00528">
    <property type="entry name" value="BPD_transp_1"/>
    <property type="match status" value="1"/>
</dbReference>
<dbReference type="SUPFAM" id="SSF161098">
    <property type="entry name" value="MetI-like"/>
    <property type="match status" value="1"/>
</dbReference>
<dbReference type="PANTHER" id="PTHR43632:SF1">
    <property type="entry name" value="PERMEASE COMPONENT OF TUNGSTATE ABC TRANSPORTER"/>
    <property type="match status" value="1"/>
</dbReference>
<keyword evidence="4 5" id="KW-0472">Membrane</keyword>
<accession>A0A1T4NKC1</accession>
<evidence type="ECO:0000259" key="6">
    <source>
        <dbReference type="PROSITE" id="PS50928"/>
    </source>
</evidence>
<feature type="domain" description="ABC transmembrane type-1" evidence="6">
    <location>
        <begin position="26"/>
        <end position="222"/>
    </location>
</feature>
<dbReference type="PANTHER" id="PTHR43632">
    <property type="entry name" value="PERMEASE COMPONENT OF TUNGSTATE ABC TRANSPORTER"/>
    <property type="match status" value="1"/>
</dbReference>
<dbReference type="GO" id="GO:0055085">
    <property type="term" value="P:transmembrane transport"/>
    <property type="evidence" value="ECO:0007669"/>
    <property type="project" value="InterPro"/>
</dbReference>
<evidence type="ECO:0000256" key="5">
    <source>
        <dbReference type="RuleBase" id="RU363032"/>
    </source>
</evidence>
<gene>
    <name evidence="7" type="ORF">SAMN02745885_00947</name>
</gene>
<feature type="transmembrane region" description="Helical" evidence="5">
    <location>
        <begin position="65"/>
        <end position="86"/>
    </location>
</feature>
<dbReference type="Gene3D" id="1.10.3720.10">
    <property type="entry name" value="MetI-like"/>
    <property type="match status" value="1"/>
</dbReference>
<dbReference type="InterPro" id="IPR035906">
    <property type="entry name" value="MetI-like_sf"/>
</dbReference>
<dbReference type="CDD" id="cd06261">
    <property type="entry name" value="TM_PBP2"/>
    <property type="match status" value="1"/>
</dbReference>
<dbReference type="NCBIfam" id="NF038017">
    <property type="entry name" value="ABC_perm1"/>
    <property type="match status" value="1"/>
</dbReference>
<dbReference type="GO" id="GO:0005886">
    <property type="term" value="C:plasma membrane"/>
    <property type="evidence" value="ECO:0007669"/>
    <property type="project" value="UniProtKB-SubCell"/>
</dbReference>
<name>A0A1T4NKC1_9FIRM</name>
<evidence type="ECO:0000256" key="1">
    <source>
        <dbReference type="ARBA" id="ARBA00004141"/>
    </source>
</evidence>
<organism evidence="7 8">
    <name type="scientific">Carboxydocella sporoproducens DSM 16521</name>
    <dbReference type="NCBI Taxonomy" id="1121270"/>
    <lineage>
        <taxon>Bacteria</taxon>
        <taxon>Bacillati</taxon>
        <taxon>Bacillota</taxon>
        <taxon>Clostridia</taxon>
        <taxon>Eubacteriales</taxon>
        <taxon>Clostridiales Family XVI. Incertae Sedis</taxon>
        <taxon>Carboxydocella</taxon>
    </lineage>
</organism>
<keyword evidence="3 5" id="KW-1133">Transmembrane helix</keyword>
<evidence type="ECO:0000256" key="4">
    <source>
        <dbReference type="ARBA" id="ARBA00023136"/>
    </source>
</evidence>
<dbReference type="OrthoDB" id="9781724at2"/>
<dbReference type="InterPro" id="IPR049783">
    <property type="entry name" value="ABC_perm_TupB-like"/>
</dbReference>
<dbReference type="AlphaFoldDB" id="A0A1T4NKC1"/>
<evidence type="ECO:0000256" key="2">
    <source>
        <dbReference type="ARBA" id="ARBA00022692"/>
    </source>
</evidence>
<dbReference type="PROSITE" id="PS50928">
    <property type="entry name" value="ABC_TM1"/>
    <property type="match status" value="1"/>
</dbReference>
<comment type="similarity">
    <text evidence="5">Belongs to the binding-protein-dependent transport system permease family.</text>
</comment>
<keyword evidence="5" id="KW-0813">Transport</keyword>
<feature type="transmembrane region" description="Helical" evidence="5">
    <location>
        <begin position="23"/>
        <end position="53"/>
    </location>
</feature>
<keyword evidence="8" id="KW-1185">Reference proteome</keyword>
<proteinExistence type="inferred from homology"/>
<sequence length="230" mass="24591">MELIWEGMVQALKLLFQGDRETWAIIALSLRVSGTATILSLVIGIPLGVYLALGDFRGRRLLVTLVNSGMGMPPVVAGLLVTILLWRNGPLGFFHLLYTPAAMIIAQTLIAAPIIVGLTMAAIQQINPKLVWQLQSLGASPLHIIGILLKEARYSLLAAVMAGFGAVVSEVGASMMVGGNIQGETRVLTTATVMEVSKGNFGLAMALSFVLLFLSYGVTYLLTLLQQRRG</sequence>
<evidence type="ECO:0000313" key="8">
    <source>
        <dbReference type="Proteomes" id="UP000189933"/>
    </source>
</evidence>
<feature type="transmembrane region" description="Helical" evidence="5">
    <location>
        <begin position="156"/>
        <end position="181"/>
    </location>
</feature>
<keyword evidence="2 5" id="KW-0812">Transmembrane</keyword>
<protein>
    <submittedName>
        <fullName evidence="7">Tungstate transport system permease protein</fullName>
    </submittedName>
</protein>
<dbReference type="InterPro" id="IPR000515">
    <property type="entry name" value="MetI-like"/>
</dbReference>
<feature type="transmembrane region" description="Helical" evidence="5">
    <location>
        <begin position="201"/>
        <end position="225"/>
    </location>
</feature>
<evidence type="ECO:0000313" key="7">
    <source>
        <dbReference type="EMBL" id="SJZ79720.1"/>
    </source>
</evidence>
<dbReference type="EMBL" id="FUXM01000007">
    <property type="protein sequence ID" value="SJZ79720.1"/>
    <property type="molecule type" value="Genomic_DNA"/>
</dbReference>